<proteinExistence type="predicted"/>
<dbReference type="AlphaFoldDB" id="A0A1G1L378"/>
<accession>A0A1G1L378</accession>
<feature type="transmembrane region" description="Helical" evidence="1">
    <location>
        <begin position="42"/>
        <end position="63"/>
    </location>
</feature>
<sequence length="166" mass="18389">MKNRLKLVAYLLIGRFYFKQLLNNEKRINEMNKTNSKTGFTLMETVIAIGLFAIALFGILSLIDSSLSLGEFSENRSKAINKARQVMEEVRTVIENNGLSITHGADSWATWISANISSTIPSEQISVTFPGVSGTIPNPLPVKVNVSWSEKGKMITHSVEALMTNR</sequence>
<name>A0A1G1L378_9BACT</name>
<reference evidence="2 3" key="1">
    <citation type="journal article" date="2016" name="Nat. Commun.">
        <title>Thousands of microbial genomes shed light on interconnected biogeochemical processes in an aquifer system.</title>
        <authorList>
            <person name="Anantharaman K."/>
            <person name="Brown C.T."/>
            <person name="Hug L.A."/>
            <person name="Sharon I."/>
            <person name="Castelle C.J."/>
            <person name="Probst A.J."/>
            <person name="Thomas B.C."/>
            <person name="Singh A."/>
            <person name="Wilkins M.J."/>
            <person name="Karaoz U."/>
            <person name="Brodie E.L."/>
            <person name="Williams K.H."/>
            <person name="Hubbard S.S."/>
            <person name="Banfield J.F."/>
        </authorList>
    </citation>
    <scope>NUCLEOTIDE SEQUENCE [LARGE SCALE GENOMIC DNA]</scope>
</reference>
<keyword evidence="1" id="KW-1133">Transmembrane helix</keyword>
<dbReference type="EMBL" id="MHFR01000003">
    <property type="protein sequence ID" value="OGW99584.1"/>
    <property type="molecule type" value="Genomic_DNA"/>
</dbReference>
<organism evidence="2 3">
    <name type="scientific">Candidatus Danuiimicrobium aquiferis</name>
    <dbReference type="NCBI Taxonomy" id="1801832"/>
    <lineage>
        <taxon>Bacteria</taxon>
        <taxon>Pseudomonadati</taxon>
        <taxon>Candidatus Omnitrophota</taxon>
        <taxon>Candidatus Danuiimicrobium</taxon>
    </lineage>
</organism>
<keyword evidence="1" id="KW-0472">Membrane</keyword>
<evidence type="ECO:0008006" key="4">
    <source>
        <dbReference type="Google" id="ProtNLM"/>
    </source>
</evidence>
<keyword evidence="1" id="KW-0812">Transmembrane</keyword>
<protein>
    <recommendedName>
        <fullName evidence="4">Type II secretion system protein GspI C-terminal domain-containing protein</fullName>
    </recommendedName>
</protein>
<gene>
    <name evidence="2" type="ORF">A3G33_05795</name>
</gene>
<evidence type="ECO:0000313" key="3">
    <source>
        <dbReference type="Proteomes" id="UP000178187"/>
    </source>
</evidence>
<evidence type="ECO:0000256" key="1">
    <source>
        <dbReference type="SAM" id="Phobius"/>
    </source>
</evidence>
<evidence type="ECO:0000313" key="2">
    <source>
        <dbReference type="EMBL" id="OGW99584.1"/>
    </source>
</evidence>
<comment type="caution">
    <text evidence="2">The sequence shown here is derived from an EMBL/GenBank/DDBJ whole genome shotgun (WGS) entry which is preliminary data.</text>
</comment>
<dbReference type="Proteomes" id="UP000178187">
    <property type="component" value="Unassembled WGS sequence"/>
</dbReference>